<reference evidence="2 3" key="1">
    <citation type="submission" date="2014-06" db="EMBL/GenBank/DDBJ databases">
        <authorList>
            <person name="Swart Estienne"/>
        </authorList>
    </citation>
    <scope>NUCLEOTIDE SEQUENCE [LARGE SCALE GENOMIC DNA]</scope>
    <source>
        <strain evidence="2 3">130c</strain>
    </source>
</reference>
<feature type="compositionally biased region" description="Basic residues" evidence="1">
    <location>
        <begin position="49"/>
        <end position="65"/>
    </location>
</feature>
<feature type="compositionally biased region" description="Polar residues" evidence="1">
    <location>
        <begin position="67"/>
        <end position="78"/>
    </location>
</feature>
<evidence type="ECO:0000313" key="2">
    <source>
        <dbReference type="EMBL" id="CDW77419.1"/>
    </source>
</evidence>
<accession>A0A078A5G9</accession>
<evidence type="ECO:0000256" key="1">
    <source>
        <dbReference type="SAM" id="MobiDB-lite"/>
    </source>
</evidence>
<name>A0A078A5G9_STYLE</name>
<feature type="compositionally biased region" description="Polar residues" evidence="1">
    <location>
        <begin position="37"/>
        <end position="48"/>
    </location>
</feature>
<feature type="region of interest" description="Disordered" evidence="1">
    <location>
        <begin position="530"/>
        <end position="566"/>
    </location>
</feature>
<feature type="region of interest" description="Disordered" evidence="1">
    <location>
        <begin position="269"/>
        <end position="296"/>
    </location>
</feature>
<feature type="region of interest" description="Disordered" evidence="1">
    <location>
        <begin position="21"/>
        <end position="83"/>
    </location>
</feature>
<organism evidence="2 3">
    <name type="scientific">Stylonychia lemnae</name>
    <name type="common">Ciliate</name>
    <dbReference type="NCBI Taxonomy" id="5949"/>
    <lineage>
        <taxon>Eukaryota</taxon>
        <taxon>Sar</taxon>
        <taxon>Alveolata</taxon>
        <taxon>Ciliophora</taxon>
        <taxon>Intramacronucleata</taxon>
        <taxon>Spirotrichea</taxon>
        <taxon>Stichotrichia</taxon>
        <taxon>Sporadotrichida</taxon>
        <taxon>Oxytrichidae</taxon>
        <taxon>Stylonychinae</taxon>
        <taxon>Stylonychia</taxon>
    </lineage>
</organism>
<protein>
    <submittedName>
        <fullName evidence="2">Uncharacterized protein</fullName>
    </submittedName>
</protein>
<keyword evidence="3" id="KW-1185">Reference proteome</keyword>
<gene>
    <name evidence="2" type="primary">Contig13161.g14031</name>
    <name evidence="2" type="ORF">STYLEM_6380</name>
</gene>
<feature type="compositionally biased region" description="Polar residues" evidence="1">
    <location>
        <begin position="269"/>
        <end position="278"/>
    </location>
</feature>
<dbReference type="InParanoid" id="A0A078A5G9"/>
<feature type="compositionally biased region" description="Basic and acidic residues" evidence="1">
    <location>
        <begin position="24"/>
        <end position="36"/>
    </location>
</feature>
<dbReference type="EMBL" id="CCKQ01006130">
    <property type="protein sequence ID" value="CDW77419.1"/>
    <property type="molecule type" value="Genomic_DNA"/>
</dbReference>
<evidence type="ECO:0000313" key="3">
    <source>
        <dbReference type="Proteomes" id="UP000039865"/>
    </source>
</evidence>
<sequence>MENNMNIPLQNGGHQNLFTIDEEEHPKNDNDTKMYKNQDQTASDSNLFKTKKKKHRKKLYRKKKSFQPLSKQIQSPQVENLSNDNNEIEEINSKQEEDSLLHDQPLSSFKKLNIQRPLSISHHPMQQQYNSGSSSPMSFSEYSSLNANSSSISLGSLFEFKSTDHHQETRFSHPNGGQQIIKNFVRKVNSDFPYSQKKQRSRKSYLIKSIIESLPECVEEEKIEDEEEKYQRQSRFSVMMDHNEFGRQGGRHRSFDGVKRRRHLTVKNYQYNQSQYVSETEEEQYSDDSDKRNKKKSGRGIKIFSLGYFSQLMNKKIYSDDFDMSSEFKLLRRNKKNNRGSLMEYPINEDVESENQDDYLSDYSGSSNFSFQKRKMSLNLSKLIDKLEPQFDDSSSFMGSKNYFNSVNDPIEEEDDEEIQPAQLYSSSSFSKLKASHDKVNSFLFFTTKKKKIKSICLESEPILEELEEYQAQDIDQRNHTFIIPKRDRQDSMESGHSSGYGGLGSFNNQNAHHQAINVQQERVNIQIANHNLLPPIIEKQKDEDPDDDNEKNQNSPGEEEINLTN</sequence>
<dbReference type="Proteomes" id="UP000039865">
    <property type="component" value="Unassembled WGS sequence"/>
</dbReference>
<dbReference type="AlphaFoldDB" id="A0A078A5G9"/>
<proteinExistence type="predicted"/>
<feature type="region of interest" description="Disordered" evidence="1">
    <location>
        <begin position="486"/>
        <end position="509"/>
    </location>
</feature>